<dbReference type="SUPFAM" id="SSF55785">
    <property type="entry name" value="PYP-like sensor domain (PAS domain)"/>
    <property type="match status" value="1"/>
</dbReference>
<feature type="compositionally biased region" description="Low complexity" evidence="7">
    <location>
        <begin position="413"/>
        <end position="425"/>
    </location>
</feature>
<feature type="compositionally biased region" description="Low complexity" evidence="7">
    <location>
        <begin position="496"/>
        <end position="525"/>
    </location>
</feature>
<evidence type="ECO:0000256" key="4">
    <source>
        <dbReference type="ARBA" id="ARBA00023125"/>
    </source>
</evidence>
<dbReference type="InterPro" id="IPR035965">
    <property type="entry name" value="PAS-like_dom_sf"/>
</dbReference>
<dbReference type="InParanoid" id="A0A4S2MW40"/>
<dbReference type="PROSITE" id="PS00463">
    <property type="entry name" value="ZN2_CY6_FUNGAL_1"/>
    <property type="match status" value="1"/>
</dbReference>
<dbReference type="InterPro" id="IPR036864">
    <property type="entry name" value="Zn2-C6_fun-type_DNA-bd_sf"/>
</dbReference>
<feature type="region of interest" description="Disordered" evidence="7">
    <location>
        <begin position="1"/>
        <end position="128"/>
    </location>
</feature>
<dbReference type="PROSITE" id="PS50048">
    <property type="entry name" value="ZN2_CY6_FUNGAL_2"/>
    <property type="match status" value="1"/>
</dbReference>
<evidence type="ECO:0000256" key="1">
    <source>
        <dbReference type="ARBA" id="ARBA00022723"/>
    </source>
</evidence>
<proteinExistence type="predicted"/>
<evidence type="ECO:0000313" key="10">
    <source>
        <dbReference type="EMBL" id="TGZ80859.1"/>
    </source>
</evidence>
<feature type="domain" description="PAS" evidence="9">
    <location>
        <begin position="273"/>
        <end position="323"/>
    </location>
</feature>
<name>A0A4S2MW40_9PEZI</name>
<feature type="compositionally biased region" description="Basic and acidic residues" evidence="7">
    <location>
        <begin position="176"/>
        <end position="185"/>
    </location>
</feature>
<evidence type="ECO:0000256" key="7">
    <source>
        <dbReference type="SAM" id="MobiDB-lite"/>
    </source>
</evidence>
<dbReference type="GO" id="GO:0000981">
    <property type="term" value="F:DNA-binding transcription factor activity, RNA polymerase II-specific"/>
    <property type="evidence" value="ECO:0007669"/>
    <property type="project" value="InterPro"/>
</dbReference>
<dbReference type="GO" id="GO:0003677">
    <property type="term" value="F:DNA binding"/>
    <property type="evidence" value="ECO:0007669"/>
    <property type="project" value="UniProtKB-KW"/>
</dbReference>
<feature type="compositionally biased region" description="Low complexity" evidence="7">
    <location>
        <begin position="189"/>
        <end position="205"/>
    </location>
</feature>
<keyword evidence="2" id="KW-0862">Zinc</keyword>
<keyword evidence="1" id="KW-0479">Metal-binding</keyword>
<keyword evidence="6" id="KW-0539">Nucleus</keyword>
<feature type="compositionally biased region" description="Basic and acidic residues" evidence="7">
    <location>
        <begin position="461"/>
        <end position="472"/>
    </location>
</feature>
<gene>
    <name evidence="10" type="ORF">EX30DRAFT_364222</name>
</gene>
<accession>A0A4S2MW40</accession>
<evidence type="ECO:0000256" key="6">
    <source>
        <dbReference type="ARBA" id="ARBA00023242"/>
    </source>
</evidence>
<dbReference type="InterPro" id="IPR050335">
    <property type="entry name" value="ERT1_acuK_gluconeogen_tf"/>
</dbReference>
<feature type="compositionally biased region" description="Polar residues" evidence="7">
    <location>
        <begin position="23"/>
        <end position="32"/>
    </location>
</feature>
<evidence type="ECO:0000256" key="3">
    <source>
        <dbReference type="ARBA" id="ARBA00023015"/>
    </source>
</evidence>
<dbReference type="EMBL" id="ML220122">
    <property type="protein sequence ID" value="TGZ80859.1"/>
    <property type="molecule type" value="Genomic_DNA"/>
</dbReference>
<dbReference type="OrthoDB" id="5575144at2759"/>
<dbReference type="AlphaFoldDB" id="A0A4S2MW40"/>
<dbReference type="PANTHER" id="PTHR47659:SF4">
    <property type="entry name" value="ZN(II)2CYS6 TRANSCRIPTION FACTOR (EUROFUNG)"/>
    <property type="match status" value="1"/>
</dbReference>
<dbReference type="Gene3D" id="3.30.450.20">
    <property type="entry name" value="PAS domain"/>
    <property type="match status" value="1"/>
</dbReference>
<dbReference type="SUPFAM" id="SSF57701">
    <property type="entry name" value="Zn2/Cys6 DNA-binding domain"/>
    <property type="match status" value="1"/>
</dbReference>
<feature type="region of interest" description="Disordered" evidence="7">
    <location>
        <begin position="400"/>
        <end position="539"/>
    </location>
</feature>
<dbReference type="CDD" id="cd00067">
    <property type="entry name" value="GAL4"/>
    <property type="match status" value="1"/>
</dbReference>
<reference evidence="10 11" key="1">
    <citation type="submission" date="2019-04" db="EMBL/GenBank/DDBJ databases">
        <title>Comparative genomics and transcriptomics to analyze fruiting body development in filamentous ascomycetes.</title>
        <authorList>
            <consortium name="DOE Joint Genome Institute"/>
            <person name="Lutkenhaus R."/>
            <person name="Traeger S."/>
            <person name="Breuer J."/>
            <person name="Kuo A."/>
            <person name="Lipzen A."/>
            <person name="Pangilinan J."/>
            <person name="Dilworth D."/>
            <person name="Sandor L."/>
            <person name="Poggeler S."/>
            <person name="Barry K."/>
            <person name="Grigoriev I.V."/>
            <person name="Nowrousian M."/>
        </authorList>
    </citation>
    <scope>NUCLEOTIDE SEQUENCE [LARGE SCALE GENOMIC DNA]</scope>
    <source>
        <strain evidence="10 11">CBS 389.68</strain>
    </source>
</reference>
<feature type="compositionally biased region" description="Low complexity" evidence="7">
    <location>
        <begin position="61"/>
        <end position="70"/>
    </location>
</feature>
<evidence type="ECO:0000259" key="9">
    <source>
        <dbReference type="PROSITE" id="PS50112"/>
    </source>
</evidence>
<keyword evidence="5" id="KW-0804">Transcription</keyword>
<feature type="compositionally biased region" description="Low complexity" evidence="7">
    <location>
        <begin position="107"/>
        <end position="125"/>
    </location>
</feature>
<feature type="compositionally biased region" description="Polar residues" evidence="7">
    <location>
        <begin position="426"/>
        <end position="439"/>
    </location>
</feature>
<evidence type="ECO:0008006" key="12">
    <source>
        <dbReference type="Google" id="ProtNLM"/>
    </source>
</evidence>
<evidence type="ECO:0000256" key="2">
    <source>
        <dbReference type="ARBA" id="ARBA00022833"/>
    </source>
</evidence>
<evidence type="ECO:0000313" key="11">
    <source>
        <dbReference type="Proteomes" id="UP000298138"/>
    </source>
</evidence>
<dbReference type="PANTHER" id="PTHR47659">
    <property type="entry name" value="ZN(II)2CYS6 TRANSCRIPTION FACTOR (EUROFUNG)-RELATED"/>
    <property type="match status" value="1"/>
</dbReference>
<dbReference type="PROSITE" id="PS50112">
    <property type="entry name" value="PAS"/>
    <property type="match status" value="1"/>
</dbReference>
<dbReference type="SMART" id="SM00066">
    <property type="entry name" value="GAL4"/>
    <property type="match status" value="1"/>
</dbReference>
<sequence length="557" mass="62645">MSYSPSTSYPAHHQYHHKPPQRRSPTTNSLHDNTLRQHPHGHGPDHYHHSYHDHRHHHQPTTSMSTRTTSPGDPDSAPPLPFPATHHHHQPLSRTARSNSIPRLATSAERSPYRSPAASSATPATKRPKSHVASACIHCKKAHLACDVSRPCARCVGLGKQDTCHDVQHKKRGRPRLRDERHSFEVGHSSPISSPTAHSSSLSYRSSHRVLKSQPSLEHHRLRRPTLTPREDNPSYTTTSYFDYHDVRGSKISLPPINNPPHATAFLTCDLVIVKSTERVRELLGYSERELDGRQNLLDIVLSSDRDEVHRLSDKIQDEIHQRVGRQTDVQPRALYPLIQDISEADIPVATQGYRKHTGIFHFRRPDGSHLRIRMQATAGFQHVHFVVVDFSLAHEMPPPLQLHNGDSPLPTPSSHPHSAGSASGLNSPSFLTTGSQRPLQPEHFGPQSPYSNHHSALAIDRPRSGHPDNHYHPPPPSTPSSQPQYAPYPSPTHPPSTYYNHPPPSSSYSSKHGFISPESLQLPPLQLPPYSEPPRREHNHYEVPRRHRIGVHEMLD</sequence>
<feature type="compositionally biased region" description="Polar residues" evidence="7">
    <location>
        <begin position="92"/>
        <end position="101"/>
    </location>
</feature>
<feature type="region of interest" description="Disordered" evidence="7">
    <location>
        <begin position="163"/>
        <end position="239"/>
    </location>
</feature>
<keyword evidence="11" id="KW-1185">Reference proteome</keyword>
<evidence type="ECO:0000259" key="8">
    <source>
        <dbReference type="PROSITE" id="PS50048"/>
    </source>
</evidence>
<keyword evidence="4" id="KW-0238">DNA-binding</keyword>
<evidence type="ECO:0000256" key="5">
    <source>
        <dbReference type="ARBA" id="ARBA00023163"/>
    </source>
</evidence>
<dbReference type="InterPro" id="IPR001138">
    <property type="entry name" value="Zn2Cys6_DnaBD"/>
</dbReference>
<dbReference type="GO" id="GO:0008270">
    <property type="term" value="F:zinc ion binding"/>
    <property type="evidence" value="ECO:0007669"/>
    <property type="project" value="InterPro"/>
</dbReference>
<keyword evidence="3" id="KW-0805">Transcription regulation</keyword>
<protein>
    <recommendedName>
        <fullName evidence="12">Zn(2)-C6 fungal-type domain-containing protein</fullName>
    </recommendedName>
</protein>
<dbReference type="InterPro" id="IPR000014">
    <property type="entry name" value="PAS"/>
</dbReference>
<dbReference type="Proteomes" id="UP000298138">
    <property type="component" value="Unassembled WGS sequence"/>
</dbReference>
<dbReference type="STRING" id="341454.A0A4S2MW40"/>
<feature type="domain" description="Zn(2)-C6 fungal-type" evidence="8">
    <location>
        <begin position="135"/>
        <end position="164"/>
    </location>
</feature>
<organism evidence="10 11">
    <name type="scientific">Ascodesmis nigricans</name>
    <dbReference type="NCBI Taxonomy" id="341454"/>
    <lineage>
        <taxon>Eukaryota</taxon>
        <taxon>Fungi</taxon>
        <taxon>Dikarya</taxon>
        <taxon>Ascomycota</taxon>
        <taxon>Pezizomycotina</taxon>
        <taxon>Pezizomycetes</taxon>
        <taxon>Pezizales</taxon>
        <taxon>Ascodesmidaceae</taxon>
        <taxon>Ascodesmis</taxon>
    </lineage>
</organism>